<dbReference type="EMBL" id="LGRX02009011">
    <property type="protein sequence ID" value="KAK3272367.1"/>
    <property type="molecule type" value="Genomic_DNA"/>
</dbReference>
<feature type="compositionally biased region" description="Polar residues" evidence="1">
    <location>
        <begin position="49"/>
        <end position="58"/>
    </location>
</feature>
<comment type="caution">
    <text evidence="2">The sequence shown here is derived from an EMBL/GenBank/DDBJ whole genome shotgun (WGS) entry which is preliminary data.</text>
</comment>
<organism evidence="2 3">
    <name type="scientific">Cymbomonas tetramitiformis</name>
    <dbReference type="NCBI Taxonomy" id="36881"/>
    <lineage>
        <taxon>Eukaryota</taxon>
        <taxon>Viridiplantae</taxon>
        <taxon>Chlorophyta</taxon>
        <taxon>Pyramimonadophyceae</taxon>
        <taxon>Pyramimonadales</taxon>
        <taxon>Pyramimonadaceae</taxon>
        <taxon>Cymbomonas</taxon>
    </lineage>
</organism>
<sequence length="369" mass="42060">MSTNPLPSLRGEGEGEKPPRRAASSSPLGHASRSAATAEGHVNTFVPMNPQNPHQSPSKIDRTMLLSIMPVDTDKHLAGIVPAQEKDRLFEFKVHDAVRGNGNHDKGPKARAETSKDGSTPTTYARYHFPQVSVSSFGRLQHVGPKLKVQHYDVMVKWDYDDVRLNSEYGVYSPHFVRSFMTYERDDGKEQEEPNIFQEDLKKTWDFWAPAPLNRMDTVEIVEWVRKLKPRTLHDLKPLLMLCQGLLGDFLHNRLQTPVRMVQTQKVQFELIISEVKAYYGDCVGRLKQALHDALGWVEELRNCLGDDSTPRGHRKHLHEFLEEDYESSSPHQDDEVRWSGFPLLARRLVRATERQSGVVPCLLLAHSD</sequence>
<keyword evidence="3" id="KW-1185">Reference proteome</keyword>
<feature type="non-terminal residue" evidence="2">
    <location>
        <position position="369"/>
    </location>
</feature>
<accession>A0AAE0G6R9</accession>
<dbReference type="Proteomes" id="UP001190700">
    <property type="component" value="Unassembled WGS sequence"/>
</dbReference>
<feature type="region of interest" description="Disordered" evidence="1">
    <location>
        <begin position="1"/>
        <end position="58"/>
    </location>
</feature>
<evidence type="ECO:0000313" key="2">
    <source>
        <dbReference type="EMBL" id="KAK3272367.1"/>
    </source>
</evidence>
<evidence type="ECO:0000313" key="3">
    <source>
        <dbReference type="Proteomes" id="UP001190700"/>
    </source>
</evidence>
<feature type="compositionally biased region" description="Basic and acidic residues" evidence="1">
    <location>
        <begin position="98"/>
        <end position="116"/>
    </location>
</feature>
<dbReference type="AlphaFoldDB" id="A0AAE0G6R9"/>
<protein>
    <submittedName>
        <fullName evidence="2">Uncharacterized protein</fullName>
    </submittedName>
</protein>
<feature type="region of interest" description="Disordered" evidence="1">
    <location>
        <begin position="98"/>
        <end position="122"/>
    </location>
</feature>
<reference evidence="2 3" key="1">
    <citation type="journal article" date="2015" name="Genome Biol. Evol.">
        <title>Comparative Genomics of a Bacterivorous Green Alga Reveals Evolutionary Causalities and Consequences of Phago-Mixotrophic Mode of Nutrition.</title>
        <authorList>
            <person name="Burns J.A."/>
            <person name="Paasch A."/>
            <person name="Narechania A."/>
            <person name="Kim E."/>
        </authorList>
    </citation>
    <scope>NUCLEOTIDE SEQUENCE [LARGE SCALE GENOMIC DNA]</scope>
    <source>
        <strain evidence="2 3">PLY_AMNH</strain>
    </source>
</reference>
<evidence type="ECO:0000256" key="1">
    <source>
        <dbReference type="SAM" id="MobiDB-lite"/>
    </source>
</evidence>
<gene>
    <name evidence="2" type="ORF">CYMTET_19336</name>
</gene>
<proteinExistence type="predicted"/>
<name>A0AAE0G6R9_9CHLO</name>